<gene>
    <name evidence="2" type="ORF">JF290_08395</name>
</gene>
<evidence type="ECO:0000313" key="3">
    <source>
        <dbReference type="Proteomes" id="UP000619079"/>
    </source>
</evidence>
<protein>
    <submittedName>
        <fullName evidence="2">Uncharacterized protein</fullName>
    </submittedName>
</protein>
<dbReference type="AlphaFoldDB" id="A0A8J7LZP0"/>
<reference evidence="2" key="1">
    <citation type="submission" date="2020-12" db="EMBL/GenBank/DDBJ databases">
        <title>Sedimentitalea sp. nov., isolated from sand in Incheon.</title>
        <authorList>
            <person name="Kim W."/>
        </authorList>
    </citation>
    <scope>NUCLEOTIDE SEQUENCE</scope>
    <source>
        <strain evidence="2">CAU 1593</strain>
    </source>
</reference>
<dbReference type="Proteomes" id="UP000619079">
    <property type="component" value="Unassembled WGS sequence"/>
</dbReference>
<proteinExistence type="predicted"/>
<sequence length="328" mass="36226">MAGVQAWELKTKIFEKKCLAIEKDVAKSCSVKEAASLKEKMKTNRKAAYVKEDHMAETIPAAIKKGITGSKWKDFLKDDDFKKAMTAWEAALADQQELVKALEKLSDTAKKHHQDLKKARDAYEKEIKQTGESAKTNKTIKKVMEQSEALLKQLDDAKGAFGTLSSKEAFFGANVKKSKDAVVTKALKDGKGDELPDILLENAKRQQSDNTSKRLVRNIEKRLANVRTLCAKEKFATIPEEITAKKALEKDVQNARAALKQASDQLKKLKDLNSELQTAKKKQAKLIAAHNDKAKMTGLIGDVADRAKAAEDSLNAAEDLIEDADSAL</sequence>
<keyword evidence="1" id="KW-0175">Coiled coil</keyword>
<dbReference type="EMBL" id="JAELVR010000005">
    <property type="protein sequence ID" value="MBJ6371546.1"/>
    <property type="molecule type" value="Genomic_DNA"/>
</dbReference>
<comment type="caution">
    <text evidence="2">The sequence shown here is derived from an EMBL/GenBank/DDBJ whole genome shotgun (WGS) entry which is preliminary data.</text>
</comment>
<accession>A0A8J7LZP0</accession>
<feature type="coiled-coil region" evidence="1">
    <location>
        <begin position="85"/>
        <end position="160"/>
    </location>
</feature>
<evidence type="ECO:0000256" key="1">
    <source>
        <dbReference type="SAM" id="Coils"/>
    </source>
</evidence>
<organism evidence="2 3">
    <name type="scientific">Sedimentitalea arenosa</name>
    <dbReference type="NCBI Taxonomy" id="2798803"/>
    <lineage>
        <taxon>Bacteria</taxon>
        <taxon>Pseudomonadati</taxon>
        <taxon>Pseudomonadota</taxon>
        <taxon>Alphaproteobacteria</taxon>
        <taxon>Rhodobacterales</taxon>
        <taxon>Paracoccaceae</taxon>
        <taxon>Sedimentitalea</taxon>
    </lineage>
</organism>
<evidence type="ECO:0000313" key="2">
    <source>
        <dbReference type="EMBL" id="MBJ6371546.1"/>
    </source>
</evidence>
<dbReference type="RefSeq" id="WP_199024410.1">
    <property type="nucleotide sequence ID" value="NZ_JAELVR010000005.1"/>
</dbReference>
<keyword evidence="3" id="KW-1185">Reference proteome</keyword>
<name>A0A8J7LZP0_9RHOB</name>
<feature type="coiled-coil region" evidence="1">
    <location>
        <begin position="245"/>
        <end position="327"/>
    </location>
</feature>